<dbReference type="GO" id="GO:1990112">
    <property type="term" value="C:RQC complex"/>
    <property type="evidence" value="ECO:0007669"/>
    <property type="project" value="TreeGrafter"/>
</dbReference>
<dbReference type="Proteomes" id="UP000005990">
    <property type="component" value="Unassembled WGS sequence"/>
</dbReference>
<dbReference type="Pfam" id="PF05833">
    <property type="entry name" value="NFACT_N"/>
    <property type="match status" value="1"/>
</dbReference>
<comment type="similarity">
    <text evidence="5">Belongs to the NEMF family.</text>
</comment>
<evidence type="ECO:0000313" key="8">
    <source>
        <dbReference type="Proteomes" id="UP000005990"/>
    </source>
</evidence>
<dbReference type="InterPro" id="IPR008532">
    <property type="entry name" value="NFACT_RNA-bd"/>
</dbReference>
<dbReference type="STRING" id="908337.HMPREF9257_1169"/>
<protein>
    <recommendedName>
        <fullName evidence="5">Rqc2 homolog RqcH</fullName>
        <shortName evidence="5">RqcH</shortName>
    </recommendedName>
</protein>
<evidence type="ECO:0000256" key="3">
    <source>
        <dbReference type="ARBA" id="ARBA00022884"/>
    </source>
</evidence>
<dbReference type="Gene3D" id="2.30.310.10">
    <property type="entry name" value="ibrinogen binding protein from staphylococcus aureus domain"/>
    <property type="match status" value="1"/>
</dbReference>
<sequence>MSFDGFTTHIISQELRQALIGGRLSKIYQPYEQELQFAIRNQGQNYRLNASIHPVYYRLHLTQEKSSNPQQAPMFCMILRKHLENAQILDIYQQDNDRVVVMELSGRDELGDLNTYQLIFELMGRHSNILLVNPQKQTIIDCIKHVPAYLNSYRVLQAGAPYQAAPTDDQQVNLMDQPENKLKDFVDQAKIPILEGQAGHFIQGLGKLGQESLAGLIIESGRVQTALESFIDQVKSPQYLLLEKKDKLFFYFMNPDPSSYQVIDSFDSMSSLLDKYYNQKAKQDHIKQISGNLIQKVKQVLDKNKGKLKKLAKDYQTAANAEDYRIKGELLSAYGHQVQKGLTQVDLPNYYEDNQPLIIALNPAKSAIENSQAYFKRYSKYRDSLRFIKTQEEKTNQENDYLENVLVQIQQADIEDIDDIKAELQDQGYVSKDKQKLKKRAKSNSKLRRYKSSDGVMIYVGRNNKQNDQLSLKQAAKNHWWLHTKNIPGAHVIIESDKPSDRTITQAAQIAAYYSKSQGSSNVPVDLVQVKHLRKPNGAKPGFVIYEGQHTVFVTPEEAEIEALKVK</sequence>
<proteinExistence type="inferred from homology"/>
<reference evidence="7 8" key="1">
    <citation type="submission" date="2010-10" db="EMBL/GenBank/DDBJ databases">
        <authorList>
            <person name="Durkin A.S."/>
            <person name="Madupu R."/>
            <person name="Torralba M."/>
            <person name="Gillis M."/>
            <person name="Methe B."/>
            <person name="Sutton G."/>
            <person name="Nelson K.E."/>
        </authorList>
    </citation>
    <scope>NUCLEOTIDE SEQUENCE [LARGE SCALE GENOMIC DNA]</scope>
    <source>
        <strain evidence="7 8">ACS-139-V-Col8</strain>
    </source>
</reference>
<dbReference type="GO" id="GO:0043023">
    <property type="term" value="F:ribosomal large subunit binding"/>
    <property type="evidence" value="ECO:0007669"/>
    <property type="project" value="UniProtKB-UniRule"/>
</dbReference>
<comment type="caution">
    <text evidence="7">The sequence shown here is derived from an EMBL/GenBank/DDBJ whole genome shotgun (WGS) entry which is preliminary data.</text>
</comment>
<dbReference type="GO" id="GO:0072344">
    <property type="term" value="P:rescue of stalled ribosome"/>
    <property type="evidence" value="ECO:0007669"/>
    <property type="project" value="UniProtKB-UniRule"/>
</dbReference>
<evidence type="ECO:0000259" key="6">
    <source>
        <dbReference type="Pfam" id="PF05670"/>
    </source>
</evidence>
<comment type="subunit">
    <text evidence="5">Associates with stalled 50S ribosomal subunits. Binds to RqcP.</text>
</comment>
<keyword evidence="1 5" id="KW-0820">tRNA-binding</keyword>
<dbReference type="EMBL" id="AENN01000015">
    <property type="protein sequence ID" value="EFR31378.1"/>
    <property type="molecule type" value="Genomic_DNA"/>
</dbReference>
<dbReference type="GO" id="GO:0019843">
    <property type="term" value="F:rRNA binding"/>
    <property type="evidence" value="ECO:0007669"/>
    <property type="project" value="UniProtKB-UniRule"/>
</dbReference>
<evidence type="ECO:0000256" key="2">
    <source>
        <dbReference type="ARBA" id="ARBA00022730"/>
    </source>
</evidence>
<keyword evidence="3 5" id="KW-0694">RNA-binding</keyword>
<feature type="domain" description="NFACT RNA-binding" evidence="6">
    <location>
        <begin position="446"/>
        <end position="538"/>
    </location>
</feature>
<evidence type="ECO:0000256" key="5">
    <source>
        <dbReference type="HAMAP-Rule" id="MF_00844"/>
    </source>
</evidence>
<dbReference type="InterPro" id="IPR043682">
    <property type="entry name" value="RqcH_bacterial"/>
</dbReference>
<dbReference type="Gene3D" id="3.40.970.40">
    <property type="entry name" value="fibrinogen binding protein from staphylococcus aureus domain like"/>
    <property type="match status" value="1"/>
</dbReference>
<evidence type="ECO:0000313" key="7">
    <source>
        <dbReference type="EMBL" id="EFR31378.1"/>
    </source>
</evidence>
<accession>E4KQ16</accession>
<dbReference type="HAMAP" id="MF_00844_B">
    <property type="entry name" value="RqcH_B"/>
    <property type="match status" value="1"/>
</dbReference>
<dbReference type="PANTHER" id="PTHR15239:SF6">
    <property type="entry name" value="RIBOSOME QUALITY CONTROL COMPLEX SUBUNIT NEMF"/>
    <property type="match status" value="1"/>
</dbReference>
<evidence type="ECO:0000256" key="1">
    <source>
        <dbReference type="ARBA" id="ARBA00022555"/>
    </source>
</evidence>
<keyword evidence="2 5" id="KW-0699">rRNA-binding</keyword>
<dbReference type="Pfam" id="PF05670">
    <property type="entry name" value="NFACT-R_1"/>
    <property type="match status" value="1"/>
</dbReference>
<comment type="function">
    <text evidence="5">Key component of the ribosome quality control system (RQC), a ribosome-associated complex that mediates the extraction of incompletely synthesized nascent chains from stalled ribosomes and their subsequent degradation. RqcH recruits Ala-charged tRNA, and with RqcP directs the elongation of stalled nascent chains on 50S ribosomal subunits, leading to non-templated C-terminal alanine extensions (Ala tail). The Ala tail promotes nascent chain degradation. May add between 1 and at least 8 Ala residues. Binds to stalled 50S ribosomal subunits.</text>
</comment>
<keyword evidence="4 5" id="KW-0648">Protein biosynthesis</keyword>
<gene>
    <name evidence="7" type="primary">FbpA</name>
    <name evidence="5" type="synonym">rqcH</name>
    <name evidence="7" type="ORF">HMPREF9257_1169</name>
</gene>
<dbReference type="GO" id="GO:0000049">
    <property type="term" value="F:tRNA binding"/>
    <property type="evidence" value="ECO:0007669"/>
    <property type="project" value="UniProtKB-UniRule"/>
</dbReference>
<keyword evidence="8" id="KW-1185">Reference proteome</keyword>
<dbReference type="RefSeq" id="WP_006418581.1">
    <property type="nucleotide sequence ID" value="NZ_AENN01000015.1"/>
</dbReference>
<dbReference type="FunFam" id="2.30.310.10:FF:000004">
    <property type="entry name" value="Fibronectin-binding protein A"/>
    <property type="match status" value="1"/>
</dbReference>
<dbReference type="eggNOG" id="COG1293">
    <property type="taxonomic scope" value="Bacteria"/>
</dbReference>
<evidence type="ECO:0000256" key="4">
    <source>
        <dbReference type="ARBA" id="ARBA00022917"/>
    </source>
</evidence>
<dbReference type="InterPro" id="IPR051608">
    <property type="entry name" value="RQC_Subunit_NEMF"/>
</dbReference>
<dbReference type="PANTHER" id="PTHR15239">
    <property type="entry name" value="NUCLEAR EXPORT MEDIATOR FACTOR NEMF"/>
    <property type="match status" value="1"/>
</dbReference>
<organism evidence="7 8">
    <name type="scientific">Eremococcus coleocola ACS-139-V-Col8</name>
    <dbReference type="NCBI Taxonomy" id="908337"/>
    <lineage>
        <taxon>Bacteria</taxon>
        <taxon>Bacillati</taxon>
        <taxon>Bacillota</taxon>
        <taxon>Bacilli</taxon>
        <taxon>Lactobacillales</taxon>
        <taxon>Aerococcaceae</taxon>
        <taxon>Eremococcus</taxon>
    </lineage>
</organism>
<dbReference type="AlphaFoldDB" id="E4KQ16"/>
<dbReference type="OrthoDB" id="9766163at2"/>
<name>E4KQ16_9LACT</name>